<dbReference type="SUPFAM" id="SSF144091">
    <property type="entry name" value="Rhomboid-like"/>
    <property type="match status" value="1"/>
</dbReference>
<dbReference type="GO" id="GO:0004252">
    <property type="term" value="F:serine-type endopeptidase activity"/>
    <property type="evidence" value="ECO:0007669"/>
    <property type="project" value="InterPro"/>
</dbReference>
<keyword evidence="5 7" id="KW-1133">Transmembrane helix</keyword>
<evidence type="ECO:0000256" key="1">
    <source>
        <dbReference type="ARBA" id="ARBA00004141"/>
    </source>
</evidence>
<protein>
    <submittedName>
        <fullName evidence="9">Rhomboid family intramembrane serine protease</fullName>
    </submittedName>
</protein>
<name>A0A7C0VCV6_UNCW3</name>
<keyword evidence="2" id="KW-1003">Cell membrane</keyword>
<dbReference type="GO" id="GO:0006508">
    <property type="term" value="P:proteolysis"/>
    <property type="evidence" value="ECO:0007669"/>
    <property type="project" value="UniProtKB-KW"/>
</dbReference>
<proteinExistence type="predicted"/>
<evidence type="ECO:0000256" key="4">
    <source>
        <dbReference type="ARBA" id="ARBA00022692"/>
    </source>
</evidence>
<feature type="transmembrane region" description="Helical" evidence="7">
    <location>
        <begin position="12"/>
        <end position="30"/>
    </location>
</feature>
<evidence type="ECO:0000256" key="2">
    <source>
        <dbReference type="ARBA" id="ARBA00022475"/>
    </source>
</evidence>
<evidence type="ECO:0000256" key="3">
    <source>
        <dbReference type="ARBA" id="ARBA00022519"/>
    </source>
</evidence>
<keyword evidence="6 7" id="KW-0472">Membrane</keyword>
<dbReference type="Pfam" id="PF01694">
    <property type="entry name" value="Rhomboid"/>
    <property type="match status" value="1"/>
</dbReference>
<organism evidence="9">
    <name type="scientific">candidate division WOR-3 bacterium</name>
    <dbReference type="NCBI Taxonomy" id="2052148"/>
    <lineage>
        <taxon>Bacteria</taxon>
        <taxon>Bacteria division WOR-3</taxon>
    </lineage>
</organism>
<evidence type="ECO:0000256" key="7">
    <source>
        <dbReference type="SAM" id="Phobius"/>
    </source>
</evidence>
<accession>A0A7C0VCV6</accession>
<dbReference type="PANTHER" id="PTHR43066:SF26">
    <property type="entry name" value="RHOMBOID PROTEASE GLPG"/>
    <property type="match status" value="1"/>
</dbReference>
<feature type="transmembrane region" description="Helical" evidence="7">
    <location>
        <begin position="61"/>
        <end position="88"/>
    </location>
</feature>
<keyword evidence="9" id="KW-0645">Protease</keyword>
<sequence length="145" mass="16200">MIPLRDTIRSRTFPIVTYSLIGLNVFIFLIERSLPVHELDSIVVMYGIVPARLIHSPFSSFYILFTSMFLHGGWTHLIGNMWALYLFGDNVEDVMGHFRFIVFYIMAGVVAGLVHILFNPLSTVPTIGASGAIAGVMGAYFILFP</sequence>
<keyword evidence="3" id="KW-0997">Cell inner membrane</keyword>
<evidence type="ECO:0000259" key="8">
    <source>
        <dbReference type="Pfam" id="PF01694"/>
    </source>
</evidence>
<feature type="transmembrane region" description="Helical" evidence="7">
    <location>
        <begin position="100"/>
        <end position="118"/>
    </location>
</feature>
<dbReference type="GO" id="GO:0016020">
    <property type="term" value="C:membrane"/>
    <property type="evidence" value="ECO:0007669"/>
    <property type="project" value="UniProtKB-SubCell"/>
</dbReference>
<dbReference type="Proteomes" id="UP000885847">
    <property type="component" value="Unassembled WGS sequence"/>
</dbReference>
<gene>
    <name evidence="9" type="ORF">ENF18_02155</name>
</gene>
<dbReference type="PANTHER" id="PTHR43066">
    <property type="entry name" value="RHOMBOID-RELATED PROTEIN"/>
    <property type="match status" value="1"/>
</dbReference>
<dbReference type="AlphaFoldDB" id="A0A7C0VCV6"/>
<comment type="caution">
    <text evidence="9">The sequence shown here is derived from an EMBL/GenBank/DDBJ whole genome shotgun (WGS) entry which is preliminary data.</text>
</comment>
<keyword evidence="4 7" id="KW-0812">Transmembrane</keyword>
<feature type="non-terminal residue" evidence="9">
    <location>
        <position position="145"/>
    </location>
</feature>
<evidence type="ECO:0000313" key="9">
    <source>
        <dbReference type="EMBL" id="HDI82578.1"/>
    </source>
</evidence>
<evidence type="ECO:0000256" key="5">
    <source>
        <dbReference type="ARBA" id="ARBA00022989"/>
    </source>
</evidence>
<keyword evidence="9" id="KW-0378">Hydrolase</keyword>
<feature type="transmembrane region" description="Helical" evidence="7">
    <location>
        <begin position="124"/>
        <end position="144"/>
    </location>
</feature>
<feature type="domain" description="Peptidase S54 rhomboid" evidence="8">
    <location>
        <begin position="61"/>
        <end position="144"/>
    </location>
</feature>
<dbReference type="EMBL" id="DQWE01000097">
    <property type="protein sequence ID" value="HDI82578.1"/>
    <property type="molecule type" value="Genomic_DNA"/>
</dbReference>
<reference evidence="9" key="1">
    <citation type="journal article" date="2020" name="mSystems">
        <title>Genome- and Community-Level Interaction Insights into Carbon Utilization and Element Cycling Functions of Hydrothermarchaeota in Hydrothermal Sediment.</title>
        <authorList>
            <person name="Zhou Z."/>
            <person name="Liu Y."/>
            <person name="Xu W."/>
            <person name="Pan J."/>
            <person name="Luo Z.H."/>
            <person name="Li M."/>
        </authorList>
    </citation>
    <scope>NUCLEOTIDE SEQUENCE [LARGE SCALE GENOMIC DNA]</scope>
    <source>
        <strain evidence="9">HyVt-102</strain>
    </source>
</reference>
<comment type="subcellular location">
    <subcellularLocation>
        <location evidence="1">Membrane</location>
        <topology evidence="1">Multi-pass membrane protein</topology>
    </subcellularLocation>
</comment>
<evidence type="ECO:0000256" key="6">
    <source>
        <dbReference type="ARBA" id="ARBA00023136"/>
    </source>
</evidence>
<dbReference type="InterPro" id="IPR035952">
    <property type="entry name" value="Rhomboid-like_sf"/>
</dbReference>
<dbReference type="InterPro" id="IPR022764">
    <property type="entry name" value="Peptidase_S54_rhomboid_dom"/>
</dbReference>
<dbReference type="Gene3D" id="1.20.1540.10">
    <property type="entry name" value="Rhomboid-like"/>
    <property type="match status" value="1"/>
</dbReference>